<proteinExistence type="predicted"/>
<dbReference type="HOGENOM" id="CLU_082205_0_0_1"/>
<dbReference type="Gene3D" id="1.25.40.10">
    <property type="entry name" value="Tetratricopeptide repeat domain"/>
    <property type="match status" value="1"/>
</dbReference>
<dbReference type="Proteomes" id="UP000027238">
    <property type="component" value="Unassembled WGS sequence"/>
</dbReference>
<dbReference type="eggNOG" id="ENOG502SZ33">
    <property type="taxonomic scope" value="Eukaryota"/>
</dbReference>
<evidence type="ECO:0000313" key="1">
    <source>
        <dbReference type="EMBL" id="KDN65474.1"/>
    </source>
</evidence>
<organism evidence="1 2">
    <name type="scientific">Colletotrichum sublineola</name>
    <name type="common">Sorghum anthracnose fungus</name>
    <dbReference type="NCBI Taxonomy" id="1173701"/>
    <lineage>
        <taxon>Eukaryota</taxon>
        <taxon>Fungi</taxon>
        <taxon>Dikarya</taxon>
        <taxon>Ascomycota</taxon>
        <taxon>Pezizomycotina</taxon>
        <taxon>Sordariomycetes</taxon>
        <taxon>Hypocreomycetidae</taxon>
        <taxon>Glomerellales</taxon>
        <taxon>Glomerellaceae</taxon>
        <taxon>Colletotrichum</taxon>
        <taxon>Colletotrichum graminicola species complex</taxon>
    </lineage>
</organism>
<comment type="caution">
    <text evidence="1">The sequence shown here is derived from an EMBL/GenBank/DDBJ whole genome shotgun (WGS) entry which is preliminary data.</text>
</comment>
<keyword evidence="2" id="KW-1185">Reference proteome</keyword>
<protein>
    <submittedName>
        <fullName evidence="1">Uncharacterized protein</fullName>
    </submittedName>
</protein>
<dbReference type="EMBL" id="JMSE01001029">
    <property type="protein sequence ID" value="KDN65474.1"/>
    <property type="molecule type" value="Genomic_DNA"/>
</dbReference>
<dbReference type="InterPro" id="IPR011990">
    <property type="entry name" value="TPR-like_helical_dom_sf"/>
</dbReference>
<dbReference type="AlphaFoldDB" id="A0A066XCU6"/>
<sequence length="255" mass="29281">MGDQYGVRYYRGQKDIGEARRFSWEYPVPDNDFWHDLPYSLSRNFLQSFSSEKLKRLSDCFDDGLCRLSKLELLAELLHKELKEQEDAAASNDSGQTFYDVEYTRWRAVCLAIASVQSELGQRAVAEDTLRKLHEKRRDPADLSHLHSLAGLLLAGGAYSETEKMVTDVQAWLDGCLGRDSPQALSARRVLAEAMWKQGLSRRNEAWNVLLEMRVITNEMGTGQYAVYQDEEKEMMDKLILSLLQDQQQEESTVE</sequence>
<dbReference type="OrthoDB" id="4473276at2759"/>
<name>A0A066XCU6_COLSU</name>
<gene>
    <name evidence="1" type="ORF">CSUB01_05520</name>
</gene>
<reference evidence="2" key="1">
    <citation type="journal article" date="2014" name="Genome Announc.">
        <title>Draft genome sequence of Colletotrichum sublineola, a destructive pathogen of cultivated sorghum.</title>
        <authorList>
            <person name="Baroncelli R."/>
            <person name="Sanz-Martin J.M."/>
            <person name="Rech G.E."/>
            <person name="Sukno S.A."/>
            <person name="Thon M.R."/>
        </authorList>
    </citation>
    <scope>NUCLEOTIDE SEQUENCE [LARGE SCALE GENOMIC DNA]</scope>
    <source>
        <strain evidence="2">TX430BB</strain>
    </source>
</reference>
<accession>A0A066XCU6</accession>
<dbReference type="OMA" id="HWIVEEM"/>
<evidence type="ECO:0000313" key="2">
    <source>
        <dbReference type="Proteomes" id="UP000027238"/>
    </source>
</evidence>